<dbReference type="PANTHER" id="PTHR42693">
    <property type="entry name" value="ARYLSULFATASE FAMILY MEMBER"/>
    <property type="match status" value="1"/>
</dbReference>
<accession>A0A517NNC2</accession>
<evidence type="ECO:0000256" key="1">
    <source>
        <dbReference type="ARBA" id="ARBA00008779"/>
    </source>
</evidence>
<sequence>MVATPIASTVTADDRPNVIVIMVDDLGFSDIGCYGSEIETPHLDALAAGGLRFSQFYNTAKCHSSRVSLLTGQYCIAAGDTSLSHGVTSAEVLGGNGYDTSMVGKWHLKQEPTDFGFDRYWGHLSGACNYFKGDNTFRLGRQPWKVPAENFYTTVANVDYGLKFLADAEKNDKPWYLYVAFNAPHAPLQALPEDYAKYEGRYDAGWDTVREKRLAKQGELGLLPEGVTPSDRPAHIPAWDSLSDARKRFENKRMTTLAAMIDRVDQEIGRLVDHLQHTDQLDNTLIWFVSDNGACPYDRTSNQIEAKPTDGSVMWSDSTGWAWARNSPFRYYKQNQFEGGIASPAIVHWPAGLKTPAGSIDRQPAHLIDIMPTLADLTQSNVPTAMNDRELRPVSGQSLRPLLEGGVVGRKQPLHFLFAADRGLRDGDWKIVSFRSGPWEIYNVRNDRTEQNNLADREPERLKSMVTTWQTMARDVLHANGRNTAAVSQKSTEHTHPEWTNFASDPTAGVRGNVDRNAASPKKRRKAKQKIRARKNTTMEVKADTIHLTFSGDDPGLAFESLPSDLPVGPYALAFELKSDATGNGEAYYTTDDKTSLPNGQHLTFNVVTDGNWHSHKLNITTSKQICKLRLDVSDNAGTAQLRGLRLIDASGNVLIKWPRK</sequence>
<evidence type="ECO:0000256" key="2">
    <source>
        <dbReference type="ARBA" id="ARBA00022723"/>
    </source>
</evidence>
<dbReference type="PANTHER" id="PTHR42693:SF53">
    <property type="entry name" value="ENDO-4-O-SULFATASE"/>
    <property type="match status" value="1"/>
</dbReference>
<dbReference type="InterPro" id="IPR000917">
    <property type="entry name" value="Sulfatase_N"/>
</dbReference>
<reference evidence="7 8" key="1">
    <citation type="submission" date="2019-02" db="EMBL/GenBank/DDBJ databases">
        <title>Deep-cultivation of Planctomycetes and their phenomic and genomic characterization uncovers novel biology.</title>
        <authorList>
            <person name="Wiegand S."/>
            <person name="Jogler M."/>
            <person name="Boedeker C."/>
            <person name="Pinto D."/>
            <person name="Vollmers J."/>
            <person name="Rivas-Marin E."/>
            <person name="Kohn T."/>
            <person name="Peeters S.H."/>
            <person name="Heuer A."/>
            <person name="Rast P."/>
            <person name="Oberbeckmann S."/>
            <person name="Bunk B."/>
            <person name="Jeske O."/>
            <person name="Meyerdierks A."/>
            <person name="Storesund J.E."/>
            <person name="Kallscheuer N."/>
            <person name="Luecker S."/>
            <person name="Lage O.M."/>
            <person name="Pohl T."/>
            <person name="Merkel B.J."/>
            <person name="Hornburger P."/>
            <person name="Mueller R.-W."/>
            <person name="Bruemmer F."/>
            <person name="Labrenz M."/>
            <person name="Spormann A.M."/>
            <person name="Op den Camp H."/>
            <person name="Overmann J."/>
            <person name="Amann R."/>
            <person name="Jetten M.S.M."/>
            <person name="Mascher T."/>
            <person name="Medema M.H."/>
            <person name="Devos D.P."/>
            <person name="Kaster A.-K."/>
            <person name="Ovreas L."/>
            <person name="Rohde M."/>
            <person name="Galperin M.Y."/>
            <person name="Jogler C."/>
        </authorList>
    </citation>
    <scope>NUCLEOTIDE SEQUENCE [LARGE SCALE GENOMIC DNA]</scope>
    <source>
        <strain evidence="7 8">K23_9</strain>
    </source>
</reference>
<dbReference type="SUPFAM" id="SSF53649">
    <property type="entry name" value="Alkaline phosphatase-like"/>
    <property type="match status" value="1"/>
</dbReference>
<name>A0A517NNC2_9BACT</name>
<comment type="similarity">
    <text evidence="1">Belongs to the sulfatase family.</text>
</comment>
<dbReference type="GO" id="GO:0046872">
    <property type="term" value="F:metal ion binding"/>
    <property type="evidence" value="ECO:0007669"/>
    <property type="project" value="UniProtKB-KW"/>
</dbReference>
<evidence type="ECO:0000313" key="7">
    <source>
        <dbReference type="EMBL" id="QDT08603.1"/>
    </source>
</evidence>
<organism evidence="7 8">
    <name type="scientific">Stieleria marina</name>
    <dbReference type="NCBI Taxonomy" id="1930275"/>
    <lineage>
        <taxon>Bacteria</taxon>
        <taxon>Pseudomonadati</taxon>
        <taxon>Planctomycetota</taxon>
        <taxon>Planctomycetia</taxon>
        <taxon>Pirellulales</taxon>
        <taxon>Pirellulaceae</taxon>
        <taxon>Stieleria</taxon>
    </lineage>
</organism>
<dbReference type="CDD" id="cd16025">
    <property type="entry name" value="PAS_like"/>
    <property type="match status" value="1"/>
</dbReference>
<dbReference type="Pfam" id="PF00884">
    <property type="entry name" value="Sulfatase"/>
    <property type="match status" value="1"/>
</dbReference>
<keyword evidence="2" id="KW-0479">Metal-binding</keyword>
<proteinExistence type="inferred from homology"/>
<keyword evidence="8" id="KW-1185">Reference proteome</keyword>
<feature type="domain" description="Sulfatase N-terminal" evidence="6">
    <location>
        <begin position="16"/>
        <end position="379"/>
    </location>
</feature>
<dbReference type="OrthoDB" id="9783154at2"/>
<dbReference type="Proteomes" id="UP000319817">
    <property type="component" value="Chromosome"/>
</dbReference>
<dbReference type="InterPro" id="IPR024607">
    <property type="entry name" value="Sulfatase_CS"/>
</dbReference>
<protein>
    <submittedName>
        <fullName evidence="7">Arylsulfatase</fullName>
        <ecNumber evidence="7">3.1.6.1</ecNumber>
    </submittedName>
</protein>
<dbReference type="Gene3D" id="3.40.720.10">
    <property type="entry name" value="Alkaline Phosphatase, subunit A"/>
    <property type="match status" value="1"/>
</dbReference>
<evidence type="ECO:0000259" key="6">
    <source>
        <dbReference type="Pfam" id="PF00884"/>
    </source>
</evidence>
<evidence type="ECO:0000256" key="5">
    <source>
        <dbReference type="SAM" id="MobiDB-lite"/>
    </source>
</evidence>
<gene>
    <name evidence="7" type="primary">atsA_19</name>
    <name evidence="7" type="ORF">K239x_05430</name>
</gene>
<keyword evidence="3 7" id="KW-0378">Hydrolase</keyword>
<keyword evidence="4" id="KW-0106">Calcium</keyword>
<dbReference type="EMBL" id="CP036526">
    <property type="protein sequence ID" value="QDT08603.1"/>
    <property type="molecule type" value="Genomic_DNA"/>
</dbReference>
<dbReference type="GO" id="GO:0004065">
    <property type="term" value="F:arylsulfatase activity"/>
    <property type="evidence" value="ECO:0007669"/>
    <property type="project" value="UniProtKB-EC"/>
</dbReference>
<evidence type="ECO:0000313" key="8">
    <source>
        <dbReference type="Proteomes" id="UP000319817"/>
    </source>
</evidence>
<evidence type="ECO:0000256" key="4">
    <source>
        <dbReference type="ARBA" id="ARBA00022837"/>
    </source>
</evidence>
<dbReference type="RefSeq" id="WP_145422056.1">
    <property type="nucleotide sequence ID" value="NZ_CP036526.1"/>
</dbReference>
<dbReference type="AlphaFoldDB" id="A0A517NNC2"/>
<dbReference type="EC" id="3.1.6.1" evidence="7"/>
<dbReference type="Gene3D" id="3.30.1120.10">
    <property type="match status" value="1"/>
</dbReference>
<dbReference type="PROSITE" id="PS00149">
    <property type="entry name" value="SULFATASE_2"/>
    <property type="match status" value="1"/>
</dbReference>
<feature type="region of interest" description="Disordered" evidence="5">
    <location>
        <begin position="504"/>
        <end position="529"/>
    </location>
</feature>
<dbReference type="InterPro" id="IPR050738">
    <property type="entry name" value="Sulfatase"/>
</dbReference>
<dbReference type="InterPro" id="IPR017850">
    <property type="entry name" value="Alkaline_phosphatase_core_sf"/>
</dbReference>
<evidence type="ECO:0000256" key="3">
    <source>
        <dbReference type="ARBA" id="ARBA00022801"/>
    </source>
</evidence>